<evidence type="ECO:0000313" key="2">
    <source>
        <dbReference type="Proteomes" id="UP001057402"/>
    </source>
</evidence>
<proteinExistence type="predicted"/>
<keyword evidence="2" id="KW-1185">Reference proteome</keyword>
<dbReference type="Proteomes" id="UP001057402">
    <property type="component" value="Chromosome 10"/>
</dbReference>
<reference evidence="2" key="1">
    <citation type="journal article" date="2023" name="Front. Plant Sci.">
        <title>Chromosomal-level genome assembly of Melastoma candidum provides insights into trichome evolution.</title>
        <authorList>
            <person name="Zhong Y."/>
            <person name="Wu W."/>
            <person name="Sun C."/>
            <person name="Zou P."/>
            <person name="Liu Y."/>
            <person name="Dai S."/>
            <person name="Zhou R."/>
        </authorList>
    </citation>
    <scope>NUCLEOTIDE SEQUENCE [LARGE SCALE GENOMIC DNA]</scope>
</reference>
<organism evidence="1 2">
    <name type="scientific">Melastoma candidum</name>
    <dbReference type="NCBI Taxonomy" id="119954"/>
    <lineage>
        <taxon>Eukaryota</taxon>
        <taxon>Viridiplantae</taxon>
        <taxon>Streptophyta</taxon>
        <taxon>Embryophyta</taxon>
        <taxon>Tracheophyta</taxon>
        <taxon>Spermatophyta</taxon>
        <taxon>Magnoliopsida</taxon>
        <taxon>eudicotyledons</taxon>
        <taxon>Gunneridae</taxon>
        <taxon>Pentapetalae</taxon>
        <taxon>rosids</taxon>
        <taxon>malvids</taxon>
        <taxon>Myrtales</taxon>
        <taxon>Melastomataceae</taxon>
        <taxon>Melastomatoideae</taxon>
        <taxon>Melastomateae</taxon>
        <taxon>Melastoma</taxon>
    </lineage>
</organism>
<comment type="caution">
    <text evidence="1">The sequence shown here is derived from an EMBL/GenBank/DDBJ whole genome shotgun (WGS) entry which is preliminary data.</text>
</comment>
<name>A0ACB9MD05_9MYRT</name>
<sequence>MGRVKLQIKRIENTTNRQVTFSKRRNGLIKKAYELSVLCGIDIALIMFSPSERVNHFSGERRIEDVFTRFVNLSEQEKDNARYPSQPDAHRIPLIHNKEYLLRTLQQLKNENDLALQLANPAAAAADSDTEELYQQITVLRRQLQETEEHLRTFEPNLFAKNMSREELESIENNLVETLKRVMLRKEQLLCNHFSPYDPSTVQQGMSSSFDNEVSWIPENDVNHAQFFDSSAPLMQVRDLSSSLYETLVQATAGGPNCIQGESHGEGNIPTWPHPHDYASHNDPGPMMSQNTLYSQFVAEEQQCMGVQEVMPQCETMDHHQLPMTGSGHIGAENNNIETSDYDTKIPRLNGH</sequence>
<gene>
    <name evidence="1" type="ORF">MLD38_034776</name>
</gene>
<accession>A0ACB9MD05</accession>
<protein>
    <submittedName>
        <fullName evidence="1">Uncharacterized protein</fullName>
    </submittedName>
</protein>
<evidence type="ECO:0000313" key="1">
    <source>
        <dbReference type="EMBL" id="KAI4321392.1"/>
    </source>
</evidence>
<dbReference type="EMBL" id="CM042889">
    <property type="protein sequence ID" value="KAI4321392.1"/>
    <property type="molecule type" value="Genomic_DNA"/>
</dbReference>